<reference evidence="1" key="1">
    <citation type="submission" date="2022-10" db="EMBL/GenBank/DDBJ databases">
        <title>The WGS of Solirubrobacter ginsenosidimutans DSM 21036.</title>
        <authorList>
            <person name="Jiang Z."/>
        </authorList>
    </citation>
    <scope>NUCLEOTIDE SEQUENCE</scope>
    <source>
        <strain evidence="1">DSM 21036</strain>
    </source>
</reference>
<dbReference type="RefSeq" id="WP_270045673.1">
    <property type="nucleotide sequence ID" value="NZ_JAPDOD010000065.1"/>
</dbReference>
<name>A0A9X3N0H9_9ACTN</name>
<keyword evidence="2" id="KW-1185">Reference proteome</keyword>
<organism evidence="1 2">
    <name type="scientific">Solirubrobacter ginsenosidimutans</name>
    <dbReference type="NCBI Taxonomy" id="490573"/>
    <lineage>
        <taxon>Bacteria</taxon>
        <taxon>Bacillati</taxon>
        <taxon>Actinomycetota</taxon>
        <taxon>Thermoleophilia</taxon>
        <taxon>Solirubrobacterales</taxon>
        <taxon>Solirubrobacteraceae</taxon>
        <taxon>Solirubrobacter</taxon>
    </lineage>
</organism>
<comment type="caution">
    <text evidence="1">The sequence shown here is derived from an EMBL/GenBank/DDBJ whole genome shotgun (WGS) entry which is preliminary data.</text>
</comment>
<dbReference type="EMBL" id="JAPDOD010000065">
    <property type="protein sequence ID" value="MDA0166416.1"/>
    <property type="molecule type" value="Genomic_DNA"/>
</dbReference>
<dbReference type="Proteomes" id="UP001149140">
    <property type="component" value="Unassembled WGS sequence"/>
</dbReference>
<protein>
    <submittedName>
        <fullName evidence="1">Uncharacterized protein</fullName>
    </submittedName>
</protein>
<sequence length="51" mass="5442">MADVFAATVTDPLEQLPAPAQHFDPTSPLDPTEVEARANLVVDVIISALRV</sequence>
<accession>A0A9X3N0H9</accession>
<evidence type="ECO:0000313" key="2">
    <source>
        <dbReference type="Proteomes" id="UP001149140"/>
    </source>
</evidence>
<gene>
    <name evidence="1" type="ORF">OM076_39495</name>
</gene>
<evidence type="ECO:0000313" key="1">
    <source>
        <dbReference type="EMBL" id="MDA0166416.1"/>
    </source>
</evidence>
<proteinExistence type="predicted"/>
<dbReference type="AlphaFoldDB" id="A0A9X3N0H9"/>